<reference evidence="2" key="2">
    <citation type="submission" date="2020-09" db="EMBL/GenBank/DDBJ databases">
        <authorList>
            <person name="Sun Q."/>
            <person name="Zhou Y."/>
        </authorList>
    </citation>
    <scope>NUCLEOTIDE SEQUENCE</scope>
    <source>
        <strain evidence="2">CGMCC 1.15388</strain>
    </source>
</reference>
<gene>
    <name evidence="2" type="ORF">GCM10011401_21980</name>
</gene>
<dbReference type="InterPro" id="IPR004360">
    <property type="entry name" value="Glyas_Fos-R_dOase_dom"/>
</dbReference>
<dbReference type="InterPro" id="IPR029068">
    <property type="entry name" value="Glyas_Bleomycin-R_OHBP_Dase"/>
</dbReference>
<dbReference type="InterPro" id="IPR037523">
    <property type="entry name" value="VOC_core"/>
</dbReference>
<dbReference type="RefSeq" id="WP_188685650.1">
    <property type="nucleotide sequence ID" value="NZ_BMIS01000010.1"/>
</dbReference>
<comment type="caution">
    <text evidence="2">The sequence shown here is derived from an EMBL/GenBank/DDBJ whole genome shotgun (WGS) entry which is preliminary data.</text>
</comment>
<protein>
    <submittedName>
        <fullName evidence="2">Glyoxalase</fullName>
    </submittedName>
</protein>
<dbReference type="PROSITE" id="PS51819">
    <property type="entry name" value="VOC"/>
    <property type="match status" value="2"/>
</dbReference>
<feature type="domain" description="VOC" evidence="1">
    <location>
        <begin position="4"/>
        <end position="126"/>
    </location>
</feature>
<dbReference type="PANTHER" id="PTHR36503">
    <property type="entry name" value="BLR2520 PROTEIN"/>
    <property type="match status" value="1"/>
</dbReference>
<dbReference type="SUPFAM" id="SSF54593">
    <property type="entry name" value="Glyoxalase/Bleomycin resistance protein/Dihydroxybiphenyl dioxygenase"/>
    <property type="match status" value="2"/>
</dbReference>
<sequence length="265" mass="27177">MSLPLNIAILGAEDPAAAQEFYAAVLAPKVQDYGGFFRSDLHGAGDLGVTDVSALAAEAGVSAEGSGFGGYIIFYVLEQPSEVVAVVEAAAAAGAEILKPAKKALFGSFSGAFRAPDGAVWKVSCERRKETAAARSPAVPVETGILLGVQDPRASTAFYTALGMEADRDYGAKYIDFTVAAGQLRLGLMQRKGLAKDVGIAPEGSGFGRLVLSHDAASAEEVDAVLSRAEQAGAVITVAPAAQEWGGHVGCFTDPDGIAWKIASA</sequence>
<organism evidence="2 3">
    <name type="scientific">Nesterenkonia cremea</name>
    <dbReference type="NCBI Taxonomy" id="1882340"/>
    <lineage>
        <taxon>Bacteria</taxon>
        <taxon>Bacillati</taxon>
        <taxon>Actinomycetota</taxon>
        <taxon>Actinomycetes</taxon>
        <taxon>Micrococcales</taxon>
        <taxon>Micrococcaceae</taxon>
        <taxon>Nesterenkonia</taxon>
    </lineage>
</organism>
<dbReference type="Proteomes" id="UP000633136">
    <property type="component" value="Unassembled WGS sequence"/>
</dbReference>
<dbReference type="Pfam" id="PF00903">
    <property type="entry name" value="Glyoxalase"/>
    <property type="match status" value="2"/>
</dbReference>
<feature type="domain" description="VOC" evidence="1">
    <location>
        <begin position="141"/>
        <end position="265"/>
    </location>
</feature>
<dbReference type="Gene3D" id="3.10.180.10">
    <property type="entry name" value="2,3-Dihydroxybiphenyl 1,2-Dioxygenase, domain 1"/>
    <property type="match status" value="2"/>
</dbReference>
<evidence type="ECO:0000313" key="3">
    <source>
        <dbReference type="Proteomes" id="UP000633136"/>
    </source>
</evidence>
<reference evidence="2" key="1">
    <citation type="journal article" date="2014" name="Int. J. Syst. Evol. Microbiol.">
        <title>Complete genome sequence of Corynebacterium casei LMG S-19264T (=DSM 44701T), isolated from a smear-ripened cheese.</title>
        <authorList>
            <consortium name="US DOE Joint Genome Institute (JGI-PGF)"/>
            <person name="Walter F."/>
            <person name="Albersmeier A."/>
            <person name="Kalinowski J."/>
            <person name="Ruckert C."/>
        </authorList>
    </citation>
    <scope>NUCLEOTIDE SEQUENCE</scope>
    <source>
        <strain evidence="2">CGMCC 1.15388</strain>
    </source>
</reference>
<dbReference type="AlphaFoldDB" id="A0A917AUZ0"/>
<evidence type="ECO:0000259" key="1">
    <source>
        <dbReference type="PROSITE" id="PS51819"/>
    </source>
</evidence>
<keyword evidence="3" id="KW-1185">Reference proteome</keyword>
<dbReference type="PANTHER" id="PTHR36503:SF1">
    <property type="entry name" value="BLR2520 PROTEIN"/>
    <property type="match status" value="1"/>
</dbReference>
<dbReference type="EMBL" id="BMIS01000010">
    <property type="protein sequence ID" value="GGE74319.1"/>
    <property type="molecule type" value="Genomic_DNA"/>
</dbReference>
<accession>A0A917AUZ0</accession>
<proteinExistence type="predicted"/>
<name>A0A917AUZ0_9MICC</name>
<evidence type="ECO:0000313" key="2">
    <source>
        <dbReference type="EMBL" id="GGE74319.1"/>
    </source>
</evidence>